<dbReference type="InterPro" id="IPR016161">
    <property type="entry name" value="Ald_DH/histidinol_DH"/>
</dbReference>
<dbReference type="Gene3D" id="3.40.309.10">
    <property type="entry name" value="Aldehyde Dehydrogenase, Chain A, domain 2"/>
    <property type="match status" value="1"/>
</dbReference>
<evidence type="ECO:0000256" key="4">
    <source>
        <dbReference type="RuleBase" id="RU003345"/>
    </source>
</evidence>
<dbReference type="InterPro" id="IPR016162">
    <property type="entry name" value="Ald_DH_N"/>
</dbReference>
<evidence type="ECO:0000256" key="1">
    <source>
        <dbReference type="ARBA" id="ARBA00009986"/>
    </source>
</evidence>
<organism evidence="6 7">
    <name type="scientific">Paraburkholderia tuberum</name>
    <dbReference type="NCBI Taxonomy" id="157910"/>
    <lineage>
        <taxon>Bacteria</taxon>
        <taxon>Pseudomonadati</taxon>
        <taxon>Pseudomonadota</taxon>
        <taxon>Betaproteobacteria</taxon>
        <taxon>Burkholderiales</taxon>
        <taxon>Burkholderiaceae</taxon>
        <taxon>Paraburkholderia</taxon>
    </lineage>
</organism>
<dbReference type="AlphaFoldDB" id="A0A1H1KGY8"/>
<proteinExistence type="inferred from homology"/>
<feature type="active site" evidence="3">
    <location>
        <position position="253"/>
    </location>
</feature>
<dbReference type="RefSeq" id="WP_090812318.1">
    <property type="nucleotide sequence ID" value="NZ_FNKX01000004.1"/>
</dbReference>
<evidence type="ECO:0000256" key="3">
    <source>
        <dbReference type="PROSITE-ProRule" id="PRU10007"/>
    </source>
</evidence>
<dbReference type="InterPro" id="IPR015590">
    <property type="entry name" value="Aldehyde_DH_dom"/>
</dbReference>
<evidence type="ECO:0000259" key="5">
    <source>
        <dbReference type="Pfam" id="PF00171"/>
    </source>
</evidence>
<dbReference type="FunFam" id="3.40.605.10:FF:000007">
    <property type="entry name" value="NAD/NADP-dependent betaine aldehyde dehydrogenase"/>
    <property type="match status" value="1"/>
</dbReference>
<evidence type="ECO:0000313" key="7">
    <source>
        <dbReference type="Proteomes" id="UP000199365"/>
    </source>
</evidence>
<keyword evidence="2 4" id="KW-0560">Oxidoreductase</keyword>
<dbReference type="Gene3D" id="3.40.605.10">
    <property type="entry name" value="Aldehyde Dehydrogenase, Chain A, domain 1"/>
    <property type="match status" value="1"/>
</dbReference>
<dbReference type="FunFam" id="3.40.309.10:FF:000009">
    <property type="entry name" value="Aldehyde dehydrogenase A"/>
    <property type="match status" value="1"/>
</dbReference>
<gene>
    <name evidence="6" type="ORF">SAMN05445850_7818</name>
</gene>
<reference evidence="7" key="1">
    <citation type="submission" date="2016-10" db="EMBL/GenBank/DDBJ databases">
        <authorList>
            <person name="Varghese N."/>
            <person name="Submissions S."/>
        </authorList>
    </citation>
    <scope>NUCLEOTIDE SEQUENCE [LARGE SCALE GENOMIC DNA]</scope>
    <source>
        <strain evidence="7">DUS833</strain>
    </source>
</reference>
<sequence length="487" mass="52455">MSATTGFELPTRRGLFFGGEWHAPLGGSEMTVNPATQESLGPVAVANKEDVDLAVKAAHEAFKSWRLVKPIERARLLRELAAKVRDRADEFAWLDSLNCGNPIKEMARDAVIAAAQIEYFAGLVHETKGDTVPMGDGVLNYTLREPLGVVARIVAYNHPLMFLASKLAPVVAAGNTVILKPPAQAPLSGYLLAELVSEVFPPGVINIISGDRECGEALVAHPLVRKAALIGSTATGAAILKGAADKIMPVTLELGGKNPLVICGDADLDKAIQGAVSGMNFLWAGQSCGSTSRLFVHRSVYERVLSSMKRLIAEQHKCGMPTDPETTMGCLISKPQFDKVMGFIESARAEGARLICGGGPPDDPALAKGWFVEPTVFADVTPEMRLFREEVFGPVLAVIPWDDEETLLEQINSVEYGLTASIWTKDLARAHRLAGRVESGFVWINYVSSHFIGAEFGGYKKSGMGREEGLSELLSYTQTKNVHVSLT</sequence>
<dbReference type="Pfam" id="PF00171">
    <property type="entry name" value="Aldedh"/>
    <property type="match status" value="1"/>
</dbReference>
<name>A0A1H1KGY8_9BURK</name>
<protein>
    <submittedName>
        <fullName evidence="6">Betaine-aldehyde dehydrogenase</fullName>
    </submittedName>
</protein>
<dbReference type="Proteomes" id="UP000199365">
    <property type="component" value="Unassembled WGS sequence"/>
</dbReference>
<dbReference type="InterPro" id="IPR016163">
    <property type="entry name" value="Ald_DH_C"/>
</dbReference>
<evidence type="ECO:0000313" key="6">
    <source>
        <dbReference type="EMBL" id="SDR61544.1"/>
    </source>
</evidence>
<dbReference type="SUPFAM" id="SSF53720">
    <property type="entry name" value="ALDH-like"/>
    <property type="match status" value="1"/>
</dbReference>
<dbReference type="EMBL" id="FNKX01000004">
    <property type="protein sequence ID" value="SDR61544.1"/>
    <property type="molecule type" value="Genomic_DNA"/>
</dbReference>
<dbReference type="InterPro" id="IPR029510">
    <property type="entry name" value="Ald_DH_CS_GLU"/>
</dbReference>
<feature type="domain" description="Aldehyde dehydrogenase" evidence="5">
    <location>
        <begin position="31"/>
        <end position="482"/>
    </location>
</feature>
<dbReference type="PANTHER" id="PTHR11699">
    <property type="entry name" value="ALDEHYDE DEHYDROGENASE-RELATED"/>
    <property type="match status" value="1"/>
</dbReference>
<comment type="similarity">
    <text evidence="1 4">Belongs to the aldehyde dehydrogenase family.</text>
</comment>
<accession>A0A1H1KGY8</accession>
<dbReference type="STRING" id="157910.SAMN05445850_7818"/>
<dbReference type="GO" id="GO:0016620">
    <property type="term" value="F:oxidoreductase activity, acting on the aldehyde or oxo group of donors, NAD or NADP as acceptor"/>
    <property type="evidence" value="ECO:0007669"/>
    <property type="project" value="InterPro"/>
</dbReference>
<keyword evidence="7" id="KW-1185">Reference proteome</keyword>
<dbReference type="PROSITE" id="PS00687">
    <property type="entry name" value="ALDEHYDE_DEHYDR_GLU"/>
    <property type="match status" value="1"/>
</dbReference>
<evidence type="ECO:0000256" key="2">
    <source>
        <dbReference type="ARBA" id="ARBA00023002"/>
    </source>
</evidence>